<reference evidence="6 7" key="1">
    <citation type="submission" date="2020-07" db="EMBL/GenBank/DDBJ databases">
        <authorList>
            <person name="Sun Q."/>
        </authorList>
    </citation>
    <scope>NUCLEOTIDE SEQUENCE [LARGE SCALE GENOMIC DNA]</scope>
    <source>
        <strain evidence="6 7">CGMCC 1.13654</strain>
    </source>
</reference>
<dbReference type="PANTHER" id="PTHR30055">
    <property type="entry name" value="HTH-TYPE TRANSCRIPTIONAL REGULATOR RUTR"/>
    <property type="match status" value="1"/>
</dbReference>
<dbReference type="Proteomes" id="UP000570166">
    <property type="component" value="Unassembled WGS sequence"/>
</dbReference>
<evidence type="ECO:0000259" key="5">
    <source>
        <dbReference type="PROSITE" id="PS50977"/>
    </source>
</evidence>
<feature type="DNA-binding region" description="H-T-H motif" evidence="4">
    <location>
        <begin position="38"/>
        <end position="57"/>
    </location>
</feature>
<dbReference type="SUPFAM" id="SSF46689">
    <property type="entry name" value="Homeodomain-like"/>
    <property type="match status" value="1"/>
</dbReference>
<keyword evidence="7" id="KW-1185">Reference proteome</keyword>
<evidence type="ECO:0000256" key="4">
    <source>
        <dbReference type="PROSITE-ProRule" id="PRU00335"/>
    </source>
</evidence>
<evidence type="ECO:0000313" key="7">
    <source>
        <dbReference type="Proteomes" id="UP000570166"/>
    </source>
</evidence>
<gene>
    <name evidence="6" type="ORF">HZF05_06615</name>
</gene>
<evidence type="ECO:0000256" key="3">
    <source>
        <dbReference type="ARBA" id="ARBA00023163"/>
    </source>
</evidence>
<dbReference type="PANTHER" id="PTHR30055:SF234">
    <property type="entry name" value="HTH-TYPE TRANSCRIPTIONAL REGULATOR BETI"/>
    <property type="match status" value="1"/>
</dbReference>
<dbReference type="Gene3D" id="1.10.357.10">
    <property type="entry name" value="Tetracycline Repressor, domain 2"/>
    <property type="match status" value="1"/>
</dbReference>
<dbReference type="InterPro" id="IPR050109">
    <property type="entry name" value="HTH-type_TetR-like_transc_reg"/>
</dbReference>
<name>A0A838L4D8_9SPHN</name>
<keyword evidence="1" id="KW-0805">Transcription regulation</keyword>
<proteinExistence type="predicted"/>
<keyword evidence="2 4" id="KW-0238">DNA-binding</keyword>
<dbReference type="Pfam" id="PF00440">
    <property type="entry name" value="TetR_N"/>
    <property type="match status" value="1"/>
</dbReference>
<comment type="caution">
    <text evidence="6">The sequence shown here is derived from an EMBL/GenBank/DDBJ whole genome shotgun (WGS) entry which is preliminary data.</text>
</comment>
<dbReference type="GO" id="GO:0003700">
    <property type="term" value="F:DNA-binding transcription factor activity"/>
    <property type="evidence" value="ECO:0007669"/>
    <property type="project" value="TreeGrafter"/>
</dbReference>
<dbReference type="PRINTS" id="PR00455">
    <property type="entry name" value="HTHTETR"/>
</dbReference>
<organism evidence="6 7">
    <name type="scientific">Sphingomonas chungangi</name>
    <dbReference type="NCBI Taxonomy" id="2683589"/>
    <lineage>
        <taxon>Bacteria</taxon>
        <taxon>Pseudomonadati</taxon>
        <taxon>Pseudomonadota</taxon>
        <taxon>Alphaproteobacteria</taxon>
        <taxon>Sphingomonadales</taxon>
        <taxon>Sphingomonadaceae</taxon>
        <taxon>Sphingomonas</taxon>
    </lineage>
</organism>
<dbReference type="InterPro" id="IPR001647">
    <property type="entry name" value="HTH_TetR"/>
</dbReference>
<evidence type="ECO:0000256" key="1">
    <source>
        <dbReference type="ARBA" id="ARBA00023015"/>
    </source>
</evidence>
<dbReference type="PROSITE" id="PS50977">
    <property type="entry name" value="HTH_TETR_2"/>
    <property type="match status" value="1"/>
</dbReference>
<evidence type="ECO:0000313" key="6">
    <source>
        <dbReference type="EMBL" id="MBA2933770.1"/>
    </source>
</evidence>
<sequence>MDMLLETDRSTAEPGSTEDAILAAARRCFARYGIRKSAVEDIAGEAGLSRTTIYKHFSGKQEIVDRISLAEMDKVHEALRARMRPQTSFADTVTEAVLVSVQVANENPYARRFVQELELSARSHAPSSPFQIGARERWHSLLTRAAGSGELASDIDFDRIVSWLSLSQMMLLATIEQLGIDEAQLRQFIRRFVVEPLLATRGQPVP</sequence>
<keyword evidence="3" id="KW-0804">Transcription</keyword>
<dbReference type="AlphaFoldDB" id="A0A838L4D8"/>
<dbReference type="GO" id="GO:0000976">
    <property type="term" value="F:transcription cis-regulatory region binding"/>
    <property type="evidence" value="ECO:0007669"/>
    <property type="project" value="TreeGrafter"/>
</dbReference>
<feature type="domain" description="HTH tetR-type" evidence="5">
    <location>
        <begin position="15"/>
        <end position="75"/>
    </location>
</feature>
<dbReference type="EMBL" id="JACEIB010000003">
    <property type="protein sequence ID" value="MBA2933770.1"/>
    <property type="molecule type" value="Genomic_DNA"/>
</dbReference>
<evidence type="ECO:0000256" key="2">
    <source>
        <dbReference type="ARBA" id="ARBA00023125"/>
    </source>
</evidence>
<dbReference type="RefSeq" id="WP_160363569.1">
    <property type="nucleotide sequence ID" value="NZ_JACEIB010000003.1"/>
</dbReference>
<accession>A0A838L4D8</accession>
<dbReference type="InterPro" id="IPR009057">
    <property type="entry name" value="Homeodomain-like_sf"/>
</dbReference>
<protein>
    <submittedName>
        <fullName evidence="6">TetR/AcrR family transcriptional regulator</fullName>
    </submittedName>
</protein>